<accession>A0A1C3VWT2</accession>
<keyword evidence="3" id="KW-1185">Reference proteome</keyword>
<dbReference type="EMBL" id="FMAG01000004">
    <property type="protein sequence ID" value="SCB32138.1"/>
    <property type="molecule type" value="Genomic_DNA"/>
</dbReference>
<feature type="signal peptide" evidence="1">
    <location>
        <begin position="1"/>
        <end position="23"/>
    </location>
</feature>
<sequence>MLKRYFSVGVFAISILAAGMALARDETATITNIDAKADQITLSTGTTINLPENIEVESFKVGERVAVHYSVQKSGAALASKISPVK</sequence>
<dbReference type="Proteomes" id="UP000199101">
    <property type="component" value="Unassembled WGS sequence"/>
</dbReference>
<gene>
    <name evidence="2" type="ORF">GA0061103_4406</name>
</gene>
<evidence type="ECO:0000313" key="2">
    <source>
        <dbReference type="EMBL" id="SCB32138.1"/>
    </source>
</evidence>
<dbReference type="Pfam" id="PF07076">
    <property type="entry name" value="DUF1344"/>
    <property type="match status" value="1"/>
</dbReference>
<name>A0A1C3VWT2_9HYPH</name>
<dbReference type="AlphaFoldDB" id="A0A1C3VWT2"/>
<protein>
    <recommendedName>
        <fullName evidence="4">DUF1344 domain-containing protein</fullName>
    </recommendedName>
</protein>
<evidence type="ECO:0008006" key="4">
    <source>
        <dbReference type="Google" id="ProtNLM"/>
    </source>
</evidence>
<evidence type="ECO:0000256" key="1">
    <source>
        <dbReference type="SAM" id="SignalP"/>
    </source>
</evidence>
<organism evidence="2 3">
    <name type="scientific">Rhizobium multihospitium</name>
    <dbReference type="NCBI Taxonomy" id="410764"/>
    <lineage>
        <taxon>Bacteria</taxon>
        <taxon>Pseudomonadati</taxon>
        <taxon>Pseudomonadota</taxon>
        <taxon>Alphaproteobacteria</taxon>
        <taxon>Hyphomicrobiales</taxon>
        <taxon>Rhizobiaceae</taxon>
        <taxon>Rhizobium/Agrobacterium group</taxon>
        <taxon>Rhizobium</taxon>
    </lineage>
</organism>
<keyword evidence="1" id="KW-0732">Signal</keyword>
<feature type="chain" id="PRO_5008684799" description="DUF1344 domain-containing protein" evidence="1">
    <location>
        <begin position="24"/>
        <end position="86"/>
    </location>
</feature>
<proteinExistence type="predicted"/>
<dbReference type="InterPro" id="IPR009780">
    <property type="entry name" value="DUF1344"/>
</dbReference>
<dbReference type="RefSeq" id="WP_092713012.1">
    <property type="nucleotide sequence ID" value="NZ_FMAG01000004.1"/>
</dbReference>
<reference evidence="3" key="1">
    <citation type="submission" date="2016-08" db="EMBL/GenBank/DDBJ databases">
        <authorList>
            <person name="Varghese N."/>
            <person name="Submissions Spin"/>
        </authorList>
    </citation>
    <scope>NUCLEOTIDE SEQUENCE [LARGE SCALE GENOMIC DNA]</scope>
    <source>
        <strain evidence="3">HAMBI 2975</strain>
    </source>
</reference>
<dbReference type="OrthoDB" id="8084514at2"/>
<evidence type="ECO:0000313" key="3">
    <source>
        <dbReference type="Proteomes" id="UP000199101"/>
    </source>
</evidence>